<dbReference type="Pfam" id="PF13460">
    <property type="entry name" value="NAD_binding_10"/>
    <property type="match status" value="2"/>
</dbReference>
<dbReference type="SUPFAM" id="SSF51735">
    <property type="entry name" value="NAD(P)-binding Rossmann-fold domains"/>
    <property type="match status" value="1"/>
</dbReference>
<dbReference type="PANTHER" id="PTHR15020:SF47">
    <property type="entry name" value="NAD(P)-BINDING DOMAIN-CONTAINING PROTEIN"/>
    <property type="match status" value="1"/>
</dbReference>
<dbReference type="InterPro" id="IPR016040">
    <property type="entry name" value="NAD(P)-bd_dom"/>
</dbReference>
<name>A0A9D4VZG8_PEA</name>
<evidence type="ECO:0000256" key="1">
    <source>
        <dbReference type="SAM" id="MobiDB-lite"/>
    </source>
</evidence>
<dbReference type="SUPFAM" id="SSF49785">
    <property type="entry name" value="Galactose-binding domain-like"/>
    <property type="match status" value="1"/>
</dbReference>
<protein>
    <submittedName>
        <fullName evidence="4">Uncharacterized protein</fullName>
    </submittedName>
</protein>
<sequence>MSSTVIVYSNHTPFGFQRKLNPHRRFLLLTPRATAPNNDDDKPQQSLSLDDVNPVGLGRRSRQLFDDVWRKFSGLGQISRTIRTDDQDTLDALLVREGPMCEFAVPGAQNTTVLVVGATSRIGRIVVRKLMLRGYTVKALVREADKEVVELLPRSVEIVIGDVGDAATVKAAVQDSNKIIYCATARSTITADLFRVDHQGVYNMTKAFQDHNNKLAQLRAGKSSKSKLTVAKFKTESSLNGWETRQGTYFQDVLATKYDGGMDAKFEFTENEQAVFSGYVFNRGGYVELSKKLSLPLGSTLDRYEGLVLSVGGNGRSYVLILEAGPSADLSQSKLYFARFSTKVGFCRVRVPFSSFRPVQPDDPVLDPFLVHTLTIRFEPRRQRNIEVNTAKNQDMRSFKLILEYIKALPTGQETDFVLVSCSGLGVEPSRREQVLKAKRAGEDSLRRSGLGYTIVRPGPLQEEPGGQRALIFDQGNRISRGISCADVADICVKALHDTTARNKSFDVCYEYVAEDGKELYELVAHLPDKANNYLTPALSVLEKNT</sequence>
<feature type="domain" description="NAD(P)-binding" evidence="3">
    <location>
        <begin position="415"/>
        <end position="498"/>
    </location>
</feature>
<dbReference type="EMBL" id="JAMSHJ010000007">
    <property type="protein sequence ID" value="KAI5392268.1"/>
    <property type="molecule type" value="Genomic_DNA"/>
</dbReference>
<reference evidence="4 5" key="1">
    <citation type="journal article" date="2022" name="Nat. Genet.">
        <title>Improved pea reference genome and pan-genome highlight genomic features and evolutionary characteristics.</title>
        <authorList>
            <person name="Yang T."/>
            <person name="Liu R."/>
            <person name="Luo Y."/>
            <person name="Hu S."/>
            <person name="Wang D."/>
            <person name="Wang C."/>
            <person name="Pandey M.K."/>
            <person name="Ge S."/>
            <person name="Xu Q."/>
            <person name="Li N."/>
            <person name="Li G."/>
            <person name="Huang Y."/>
            <person name="Saxena R.K."/>
            <person name="Ji Y."/>
            <person name="Li M."/>
            <person name="Yan X."/>
            <person name="He Y."/>
            <person name="Liu Y."/>
            <person name="Wang X."/>
            <person name="Xiang C."/>
            <person name="Varshney R.K."/>
            <person name="Ding H."/>
            <person name="Gao S."/>
            <person name="Zong X."/>
        </authorList>
    </citation>
    <scope>NUCLEOTIDE SEQUENCE [LARGE SCALE GENOMIC DNA]</scope>
    <source>
        <strain evidence="4 5">cv. Zhongwan 6</strain>
    </source>
</reference>
<feature type="region of interest" description="Disordered" evidence="1">
    <location>
        <begin position="31"/>
        <end position="52"/>
    </location>
</feature>
<dbReference type="PANTHER" id="PTHR15020">
    <property type="entry name" value="FLAVIN REDUCTASE-RELATED"/>
    <property type="match status" value="1"/>
</dbReference>
<proteinExistence type="predicted"/>
<keyword evidence="5" id="KW-1185">Reference proteome</keyword>
<evidence type="ECO:0000313" key="4">
    <source>
        <dbReference type="EMBL" id="KAI5392268.1"/>
    </source>
</evidence>
<organism evidence="4 5">
    <name type="scientific">Pisum sativum</name>
    <name type="common">Garden pea</name>
    <name type="synonym">Lathyrus oleraceus</name>
    <dbReference type="NCBI Taxonomy" id="3888"/>
    <lineage>
        <taxon>Eukaryota</taxon>
        <taxon>Viridiplantae</taxon>
        <taxon>Streptophyta</taxon>
        <taxon>Embryophyta</taxon>
        <taxon>Tracheophyta</taxon>
        <taxon>Spermatophyta</taxon>
        <taxon>Magnoliopsida</taxon>
        <taxon>eudicotyledons</taxon>
        <taxon>Gunneridae</taxon>
        <taxon>Pentapetalae</taxon>
        <taxon>rosids</taxon>
        <taxon>fabids</taxon>
        <taxon>Fabales</taxon>
        <taxon>Fabaceae</taxon>
        <taxon>Papilionoideae</taxon>
        <taxon>50 kb inversion clade</taxon>
        <taxon>NPAAA clade</taxon>
        <taxon>Hologalegina</taxon>
        <taxon>IRL clade</taxon>
        <taxon>Fabeae</taxon>
        <taxon>Lathyrus</taxon>
    </lineage>
</organism>
<dbReference type="InterPro" id="IPR013857">
    <property type="entry name" value="NADH-UbQ_OxRdtase-assoc_prot30"/>
</dbReference>
<dbReference type="Proteomes" id="UP001058974">
    <property type="component" value="Chromosome 7"/>
</dbReference>
<dbReference type="Gene3D" id="3.40.50.720">
    <property type="entry name" value="NAD(P)-binding Rossmann-like Domain"/>
    <property type="match status" value="2"/>
</dbReference>
<evidence type="ECO:0000259" key="3">
    <source>
        <dbReference type="Pfam" id="PF13460"/>
    </source>
</evidence>
<dbReference type="Gramene" id="PSAT_LOCUS28977_t1">
    <property type="protein sequence ID" value="CAL5210458.1"/>
    <property type="gene ID" value="PSAT_LOCUS28977"/>
</dbReference>
<gene>
    <name evidence="4" type="ORF">KIW84_076883</name>
</gene>
<dbReference type="AlphaFoldDB" id="A0A9D4VZG8"/>
<feature type="domain" description="NAD(P)-binding" evidence="3">
    <location>
        <begin position="117"/>
        <end position="213"/>
    </location>
</feature>
<accession>A0A9D4VZG8</accession>
<dbReference type="Gramene" id="Psat07G0688300-T1">
    <property type="protein sequence ID" value="KAI5392268.1"/>
    <property type="gene ID" value="KIW84_076883"/>
</dbReference>
<feature type="domain" description="NADH:ubiquinone oxidoreductase intermediate-associated protein 30" evidence="2">
    <location>
        <begin position="260"/>
        <end position="360"/>
    </location>
</feature>
<dbReference type="Pfam" id="PF08547">
    <property type="entry name" value="CIA30"/>
    <property type="match status" value="1"/>
</dbReference>
<evidence type="ECO:0000259" key="2">
    <source>
        <dbReference type="Pfam" id="PF08547"/>
    </source>
</evidence>
<dbReference type="OrthoDB" id="10254221at2759"/>
<evidence type="ECO:0000313" key="5">
    <source>
        <dbReference type="Proteomes" id="UP001058974"/>
    </source>
</evidence>
<dbReference type="InterPro" id="IPR008979">
    <property type="entry name" value="Galactose-bd-like_sf"/>
</dbReference>
<comment type="caution">
    <text evidence="4">The sequence shown here is derived from an EMBL/GenBank/DDBJ whole genome shotgun (WGS) entry which is preliminary data.</text>
</comment>
<dbReference type="InterPro" id="IPR036291">
    <property type="entry name" value="NAD(P)-bd_dom_sf"/>
</dbReference>